<dbReference type="PROSITE" id="PS00107">
    <property type="entry name" value="PROTEIN_KINASE_ATP"/>
    <property type="match status" value="1"/>
</dbReference>
<keyword evidence="9" id="KW-1185">Reference proteome</keyword>
<reference evidence="8" key="1">
    <citation type="submission" date="2016-10" db="EMBL/GenBank/DDBJ databases">
        <authorList>
            <person name="Benchimol M."/>
            <person name="Almeida L.G."/>
            <person name="Vasconcelos A.T."/>
            <person name="Perreira-Neves A."/>
            <person name="Rosa I.A."/>
            <person name="Tasca T."/>
            <person name="Bogo M.R."/>
            <person name="de Souza W."/>
        </authorList>
    </citation>
    <scope>NUCLEOTIDE SEQUENCE [LARGE SCALE GENOMIC DNA]</scope>
    <source>
        <strain evidence="8">K</strain>
    </source>
</reference>
<feature type="domain" description="Protein kinase" evidence="7">
    <location>
        <begin position="19"/>
        <end position="293"/>
    </location>
</feature>
<keyword evidence="2 4" id="KW-0547">Nucleotide-binding</keyword>
<dbReference type="Pfam" id="PF00069">
    <property type="entry name" value="Pkinase"/>
    <property type="match status" value="1"/>
</dbReference>
<comment type="similarity">
    <text evidence="5">Belongs to the protein kinase superfamily.</text>
</comment>
<evidence type="ECO:0000259" key="7">
    <source>
        <dbReference type="PROSITE" id="PS50011"/>
    </source>
</evidence>
<dbReference type="InterPro" id="IPR017441">
    <property type="entry name" value="Protein_kinase_ATP_BS"/>
</dbReference>
<dbReference type="OrthoDB" id="5979581at2759"/>
<keyword evidence="3 4" id="KW-0067">ATP-binding</keyword>
<dbReference type="VEuPathDB" id="TrichDB:TRFO_15749"/>
<sequence length="423" mass="49469">MAQKPFRITLSIGEVVGDYSILKLIGRGGYGDIYKVREIHSKTNYAMKIEEIENERQGLLQEKEVIQRLNSKCFPQIIEYGENYVNRYLVQELCGPSFSAMRKFLPDGHFSLSTVLRIGIEMLKAIRKLHNAGYIHRDIKPSNFLIRPNKKHPVALIDFGLCYQYKDFETGQYIDYESTLEKKSDNQYLTYEDFDQRRYVGTPRYMSLNAHGGKEPGRVDDLYSWFYSLIEIFRGCLPWARFVNIEDIKEVKMRIDGTILAQGMPHQMTSIFRVIRRMNLEDDPDYDLITSFLVDAMKSIGAKWDDPYEWEVMDISSISSIPFMYDPNDVSKKIPENLPEPVLPSVEVSNNIPEILPRQISEGKFQSKETGQIQCQITEQRTRRRSYNENNEDVEMVVQQSKNYNYYTNRRGSTKRPLNIPRF</sequence>
<dbReference type="PANTHER" id="PTHR11909">
    <property type="entry name" value="CASEIN KINASE-RELATED"/>
    <property type="match status" value="1"/>
</dbReference>
<keyword evidence="6" id="KW-0175">Coiled coil</keyword>
<dbReference type="GO" id="GO:0004674">
    <property type="term" value="F:protein serine/threonine kinase activity"/>
    <property type="evidence" value="ECO:0007669"/>
    <property type="project" value="UniProtKB-KW"/>
</dbReference>
<evidence type="ECO:0000256" key="6">
    <source>
        <dbReference type="SAM" id="Coils"/>
    </source>
</evidence>
<dbReference type="SUPFAM" id="SSF56112">
    <property type="entry name" value="Protein kinase-like (PK-like)"/>
    <property type="match status" value="1"/>
</dbReference>
<evidence type="ECO:0000256" key="4">
    <source>
        <dbReference type="PROSITE-ProRule" id="PRU10141"/>
    </source>
</evidence>
<accession>A0A1J4KRQ7</accession>
<organism evidence="8 9">
    <name type="scientific">Tritrichomonas foetus</name>
    <dbReference type="NCBI Taxonomy" id="1144522"/>
    <lineage>
        <taxon>Eukaryota</taxon>
        <taxon>Metamonada</taxon>
        <taxon>Parabasalia</taxon>
        <taxon>Tritrichomonadida</taxon>
        <taxon>Tritrichomonadidae</taxon>
        <taxon>Tritrichomonas</taxon>
    </lineage>
</organism>
<feature type="coiled-coil region" evidence="6">
    <location>
        <begin position="42"/>
        <end position="69"/>
    </location>
</feature>
<comment type="caution">
    <text evidence="8">The sequence shown here is derived from an EMBL/GenBank/DDBJ whole genome shotgun (WGS) entry which is preliminary data.</text>
</comment>
<dbReference type="InterPro" id="IPR011009">
    <property type="entry name" value="Kinase-like_dom_sf"/>
</dbReference>
<dbReference type="InterPro" id="IPR008271">
    <property type="entry name" value="Ser/Thr_kinase_AS"/>
</dbReference>
<dbReference type="EC" id="2.7.11.1" evidence="1"/>
<gene>
    <name evidence="8" type="ORF">TRFO_15749</name>
</gene>
<evidence type="ECO:0000313" key="8">
    <source>
        <dbReference type="EMBL" id="OHT13977.1"/>
    </source>
</evidence>
<dbReference type="InterPro" id="IPR000719">
    <property type="entry name" value="Prot_kinase_dom"/>
</dbReference>
<dbReference type="GO" id="GO:0005524">
    <property type="term" value="F:ATP binding"/>
    <property type="evidence" value="ECO:0007669"/>
    <property type="project" value="UniProtKB-UniRule"/>
</dbReference>
<dbReference type="SMART" id="SM00220">
    <property type="entry name" value="S_TKc"/>
    <property type="match status" value="1"/>
</dbReference>
<dbReference type="Gene3D" id="1.10.510.10">
    <property type="entry name" value="Transferase(Phosphotransferase) domain 1"/>
    <property type="match status" value="1"/>
</dbReference>
<dbReference type="PROSITE" id="PS50011">
    <property type="entry name" value="PROTEIN_KINASE_DOM"/>
    <property type="match status" value="1"/>
</dbReference>
<evidence type="ECO:0000256" key="3">
    <source>
        <dbReference type="ARBA" id="ARBA00022840"/>
    </source>
</evidence>
<dbReference type="GeneID" id="94833265"/>
<proteinExistence type="inferred from homology"/>
<keyword evidence="5" id="KW-0723">Serine/threonine-protein kinase</keyword>
<dbReference type="AlphaFoldDB" id="A0A1J4KRQ7"/>
<keyword evidence="8" id="KW-0808">Transferase</keyword>
<evidence type="ECO:0000256" key="2">
    <source>
        <dbReference type="ARBA" id="ARBA00022741"/>
    </source>
</evidence>
<evidence type="ECO:0000313" key="9">
    <source>
        <dbReference type="Proteomes" id="UP000179807"/>
    </source>
</evidence>
<name>A0A1J4KRQ7_9EUKA</name>
<keyword evidence="8" id="KW-0418">Kinase</keyword>
<feature type="binding site" evidence="4">
    <location>
        <position position="48"/>
    </location>
    <ligand>
        <name>ATP</name>
        <dbReference type="ChEBI" id="CHEBI:30616"/>
    </ligand>
</feature>
<dbReference type="EMBL" id="MLAK01000441">
    <property type="protein sequence ID" value="OHT13977.1"/>
    <property type="molecule type" value="Genomic_DNA"/>
</dbReference>
<protein>
    <recommendedName>
        <fullName evidence="1">non-specific serine/threonine protein kinase</fullName>
        <ecNumber evidence="1">2.7.11.1</ecNumber>
    </recommendedName>
</protein>
<evidence type="ECO:0000256" key="1">
    <source>
        <dbReference type="ARBA" id="ARBA00012513"/>
    </source>
</evidence>
<dbReference type="InterPro" id="IPR050235">
    <property type="entry name" value="CK1_Ser-Thr_kinase"/>
</dbReference>
<dbReference type="Proteomes" id="UP000179807">
    <property type="component" value="Unassembled WGS sequence"/>
</dbReference>
<dbReference type="RefSeq" id="XP_068367113.1">
    <property type="nucleotide sequence ID" value="XM_068498561.1"/>
</dbReference>
<dbReference type="PROSITE" id="PS00108">
    <property type="entry name" value="PROTEIN_KINASE_ST"/>
    <property type="match status" value="1"/>
</dbReference>
<evidence type="ECO:0000256" key="5">
    <source>
        <dbReference type="RuleBase" id="RU000304"/>
    </source>
</evidence>